<keyword evidence="5" id="KW-0132">Cell division</keyword>
<feature type="domain" description="TolB N-terminal" evidence="6">
    <location>
        <begin position="47"/>
        <end position="148"/>
    </location>
</feature>
<accession>A0A0F5LVL7</accession>
<dbReference type="Gene3D" id="2.120.10.30">
    <property type="entry name" value="TolB, C-terminal domain"/>
    <property type="match status" value="1"/>
</dbReference>
<dbReference type="Gene3D" id="3.40.50.10070">
    <property type="entry name" value="TolB, N-terminal domain"/>
    <property type="match status" value="1"/>
</dbReference>
<dbReference type="GO" id="GO:0017038">
    <property type="term" value="P:protein import"/>
    <property type="evidence" value="ECO:0007669"/>
    <property type="project" value="InterPro"/>
</dbReference>
<dbReference type="SUPFAM" id="SSF69304">
    <property type="entry name" value="Tricorn protease N-terminal domain"/>
    <property type="match status" value="1"/>
</dbReference>
<dbReference type="GO" id="GO:0042597">
    <property type="term" value="C:periplasmic space"/>
    <property type="evidence" value="ECO:0007669"/>
    <property type="project" value="UniProtKB-SubCell"/>
</dbReference>
<comment type="similarity">
    <text evidence="2 5">Belongs to the TolB family.</text>
</comment>
<dbReference type="GO" id="GO:0051301">
    <property type="term" value="P:cell division"/>
    <property type="evidence" value="ECO:0007669"/>
    <property type="project" value="UniProtKB-UniRule"/>
</dbReference>
<dbReference type="SUPFAM" id="SSF52964">
    <property type="entry name" value="TolB, N-terminal domain"/>
    <property type="match status" value="1"/>
</dbReference>
<evidence type="ECO:0000256" key="4">
    <source>
        <dbReference type="ARBA" id="ARBA00022764"/>
    </source>
</evidence>
<reference evidence="7 8" key="1">
    <citation type="submission" date="2015-03" db="EMBL/GenBank/DDBJ databases">
        <authorList>
            <person name="Hassan Y.I."/>
            <person name="Lepp D."/>
            <person name="Zhou T."/>
        </authorList>
    </citation>
    <scope>NUCLEOTIDE SEQUENCE [LARGE SCALE GENOMIC DNA]</scope>
    <source>
        <strain evidence="7 8">DSM 17137</strain>
    </source>
</reference>
<evidence type="ECO:0000313" key="7">
    <source>
        <dbReference type="EMBL" id="KKB86378.1"/>
    </source>
</evidence>
<dbReference type="Pfam" id="PF04052">
    <property type="entry name" value="TolB_N"/>
    <property type="match status" value="1"/>
</dbReference>
<dbReference type="PATRIC" id="fig|1121477.3.peg.1466"/>
<comment type="function">
    <text evidence="5">Part of the Tol-Pal system, which plays a role in outer membrane invagination during cell division and is important for maintaining outer membrane integrity.</text>
</comment>
<dbReference type="InterPro" id="IPR007195">
    <property type="entry name" value="TolB_N"/>
</dbReference>
<sequence>MDEQAPGSGWDDEMETKMTLLTRRNAIKLGLAGGAALAASNTAMAQLQILVEGANFQPLPIAIPNFASSDPTFGKEIADIVRANLRRSGLFLPLDPASLPVQVGDVNNTPDFATWRTANVDALVMGSVERGGQISSSVRVWDTQQAAQVVGKSYNTDPNSSRRVAHIISDAIYESLAGESGYFDTRVVYVAESGPKANRVKRLAIMDQDGANVQYLTDGRTLALTPRFSPNNDMVTYMNFEEGNPQVYLLQLSTGQQQRLASLGAMTFAPRFSPDGQRVAFSVEQNGATNIYSIGVGGGQPTQLTSGAAIDTGPSYSPDGSRIVFESDRGGSPQLYMMGASGGQAQRISFGQGIYSTPVWSPKGDLIAFTRMSGGQFNIGIMKPDGSGERLLYSSYHAEGPTWAPNGRVIMFFQDPGGNDGPKLQTVDIWGRNLQTIPTESYASDPAWSPLRM</sequence>
<dbReference type="AlphaFoldDB" id="A0A0F5LVL7"/>
<gene>
    <name evidence="5 7" type="primary">tolB</name>
    <name evidence="7" type="ORF">VW29_02055</name>
</gene>
<dbReference type="PROSITE" id="PS51318">
    <property type="entry name" value="TAT"/>
    <property type="match status" value="1"/>
</dbReference>
<dbReference type="EMBL" id="LAJF01000036">
    <property type="protein sequence ID" value="KKB86378.1"/>
    <property type="molecule type" value="Genomic_DNA"/>
</dbReference>
<evidence type="ECO:0000313" key="8">
    <source>
        <dbReference type="Proteomes" id="UP000033608"/>
    </source>
</evidence>
<dbReference type="PANTHER" id="PTHR36842:SF1">
    <property type="entry name" value="PROTEIN TOLB"/>
    <property type="match status" value="1"/>
</dbReference>
<organism evidence="7 8">
    <name type="scientific">Devosia limi DSM 17137</name>
    <dbReference type="NCBI Taxonomy" id="1121477"/>
    <lineage>
        <taxon>Bacteria</taxon>
        <taxon>Pseudomonadati</taxon>
        <taxon>Pseudomonadota</taxon>
        <taxon>Alphaproteobacteria</taxon>
        <taxon>Hyphomicrobiales</taxon>
        <taxon>Devosiaceae</taxon>
        <taxon>Devosia</taxon>
    </lineage>
</organism>
<dbReference type="InterPro" id="IPR011042">
    <property type="entry name" value="6-blade_b-propeller_TolB-like"/>
</dbReference>
<dbReference type="InterPro" id="IPR006311">
    <property type="entry name" value="TAT_signal"/>
</dbReference>
<comment type="caution">
    <text evidence="7">The sequence shown here is derived from an EMBL/GenBank/DDBJ whole genome shotgun (WGS) entry which is preliminary data.</text>
</comment>
<dbReference type="STRING" id="1121477.SAMN02745223_01412"/>
<evidence type="ECO:0000256" key="2">
    <source>
        <dbReference type="ARBA" id="ARBA00009820"/>
    </source>
</evidence>
<dbReference type="NCBIfam" id="TIGR02800">
    <property type="entry name" value="propeller_TolB"/>
    <property type="match status" value="1"/>
</dbReference>
<evidence type="ECO:0000256" key="3">
    <source>
        <dbReference type="ARBA" id="ARBA00022729"/>
    </source>
</evidence>
<keyword evidence="3 5" id="KW-0732">Signal</keyword>
<comment type="subcellular location">
    <subcellularLocation>
        <location evidence="1 5">Periplasm</location>
    </subcellularLocation>
</comment>
<dbReference type="Proteomes" id="UP000033608">
    <property type="component" value="Unassembled WGS sequence"/>
</dbReference>
<keyword evidence="8" id="KW-1185">Reference proteome</keyword>
<dbReference type="HAMAP" id="MF_00671">
    <property type="entry name" value="TolB"/>
    <property type="match status" value="1"/>
</dbReference>
<comment type="subunit">
    <text evidence="5">The Tol-Pal system is composed of five core proteins: the inner membrane proteins TolA, TolQ and TolR, the periplasmic protein TolB and the outer membrane protein Pal. They form a network linking the inner and outer membranes and the peptidoglycan layer.</text>
</comment>
<name>A0A0F5LVL7_9HYPH</name>
<dbReference type="InterPro" id="IPR011659">
    <property type="entry name" value="WD40"/>
</dbReference>
<evidence type="ECO:0000256" key="1">
    <source>
        <dbReference type="ARBA" id="ARBA00004418"/>
    </source>
</evidence>
<proteinExistence type="inferred from homology"/>
<keyword evidence="4 5" id="KW-0574">Periplasm</keyword>
<evidence type="ECO:0000256" key="5">
    <source>
        <dbReference type="HAMAP-Rule" id="MF_00671"/>
    </source>
</evidence>
<dbReference type="Pfam" id="PF07676">
    <property type="entry name" value="PD40"/>
    <property type="match status" value="4"/>
</dbReference>
<keyword evidence="5" id="KW-0131">Cell cycle</keyword>
<protein>
    <recommendedName>
        <fullName evidence="5">Tol-Pal system protein TolB</fullName>
    </recommendedName>
</protein>
<evidence type="ECO:0000259" key="6">
    <source>
        <dbReference type="Pfam" id="PF04052"/>
    </source>
</evidence>
<dbReference type="InterPro" id="IPR014167">
    <property type="entry name" value="Tol-Pal_TolB"/>
</dbReference>
<dbReference type="PANTHER" id="PTHR36842">
    <property type="entry name" value="PROTEIN TOLB HOMOLOG"/>
    <property type="match status" value="1"/>
</dbReference>